<feature type="domain" description="MOSC" evidence="6">
    <location>
        <begin position="637"/>
        <end position="845"/>
    </location>
</feature>
<dbReference type="Pfam" id="PF03476">
    <property type="entry name" value="MOSC_N"/>
    <property type="match status" value="1"/>
</dbReference>
<dbReference type="SUPFAM" id="SSF53383">
    <property type="entry name" value="PLP-dependent transferases"/>
    <property type="match status" value="1"/>
</dbReference>
<evidence type="ECO:0000259" key="6">
    <source>
        <dbReference type="PROSITE" id="PS51340"/>
    </source>
</evidence>
<feature type="active site" evidence="4">
    <location>
        <position position="393"/>
    </location>
</feature>
<evidence type="ECO:0000256" key="3">
    <source>
        <dbReference type="ARBA" id="ARBA00023150"/>
    </source>
</evidence>
<feature type="compositionally biased region" description="Basic and acidic residues" evidence="5">
    <location>
        <begin position="735"/>
        <end position="744"/>
    </location>
</feature>
<dbReference type="HAMAP" id="MF_03050">
    <property type="entry name" value="MOCOS"/>
    <property type="match status" value="1"/>
</dbReference>
<comment type="catalytic activity">
    <reaction evidence="4">
        <text>Mo-molybdopterin + L-cysteine + AH2 = thio-Mo-molybdopterin + L-alanine + A + H2O</text>
        <dbReference type="Rhea" id="RHEA:42636"/>
        <dbReference type="ChEBI" id="CHEBI:13193"/>
        <dbReference type="ChEBI" id="CHEBI:15377"/>
        <dbReference type="ChEBI" id="CHEBI:17499"/>
        <dbReference type="ChEBI" id="CHEBI:35235"/>
        <dbReference type="ChEBI" id="CHEBI:57972"/>
        <dbReference type="ChEBI" id="CHEBI:71302"/>
        <dbReference type="ChEBI" id="CHEBI:82685"/>
        <dbReference type="EC" id="2.8.1.9"/>
    </reaction>
</comment>
<dbReference type="GO" id="GO:0016829">
    <property type="term" value="F:lyase activity"/>
    <property type="evidence" value="ECO:0007669"/>
    <property type="project" value="UniProtKB-UniRule"/>
</dbReference>
<dbReference type="GO" id="GO:0006777">
    <property type="term" value="P:Mo-molybdopterin cofactor biosynthetic process"/>
    <property type="evidence" value="ECO:0007669"/>
    <property type="project" value="UniProtKB-UniRule"/>
</dbReference>
<dbReference type="InParanoid" id="A0A136JFR7"/>
<protein>
    <recommendedName>
        <fullName evidence="4">Molybdenum cofactor sulfurase</fullName>
        <shortName evidence="4">MCS</shortName>
        <shortName evidence="4">MOS</shortName>
        <shortName evidence="4">MoCo sulfurase</shortName>
        <ecNumber evidence="4">2.8.1.9</ecNumber>
    </recommendedName>
    <alternativeName>
        <fullName evidence="4">Molybdenum cofactor sulfurtransferase</fullName>
    </alternativeName>
</protein>
<feature type="modified residue" description="N6-(pyridoxal phosphate)lysine" evidence="4">
    <location>
        <position position="231"/>
    </location>
</feature>
<dbReference type="Proteomes" id="UP000070501">
    <property type="component" value="Unassembled WGS sequence"/>
</dbReference>
<dbReference type="InterPro" id="IPR000192">
    <property type="entry name" value="Aminotrans_V_dom"/>
</dbReference>
<organism evidence="7 8">
    <name type="scientific">Microdochium bolleyi</name>
    <dbReference type="NCBI Taxonomy" id="196109"/>
    <lineage>
        <taxon>Eukaryota</taxon>
        <taxon>Fungi</taxon>
        <taxon>Dikarya</taxon>
        <taxon>Ascomycota</taxon>
        <taxon>Pezizomycotina</taxon>
        <taxon>Sordariomycetes</taxon>
        <taxon>Xylariomycetidae</taxon>
        <taxon>Xylariales</taxon>
        <taxon>Microdochiaceae</taxon>
        <taxon>Microdochium</taxon>
    </lineage>
</organism>
<evidence type="ECO:0000256" key="2">
    <source>
        <dbReference type="ARBA" id="ARBA00022898"/>
    </source>
</evidence>
<feature type="compositionally biased region" description="Basic residues" evidence="5">
    <location>
        <begin position="629"/>
        <end position="642"/>
    </location>
</feature>
<dbReference type="InterPro" id="IPR005303">
    <property type="entry name" value="MOCOS_middle"/>
</dbReference>
<keyword evidence="8" id="KW-1185">Reference proteome</keyword>
<feature type="region of interest" description="Disordered" evidence="5">
    <location>
        <begin position="623"/>
        <end position="681"/>
    </location>
</feature>
<feature type="region of interest" description="Disordered" evidence="5">
    <location>
        <begin position="733"/>
        <end position="755"/>
    </location>
</feature>
<evidence type="ECO:0000256" key="5">
    <source>
        <dbReference type="SAM" id="MobiDB-lite"/>
    </source>
</evidence>
<dbReference type="GO" id="GO:0030151">
    <property type="term" value="F:molybdenum ion binding"/>
    <property type="evidence" value="ECO:0007669"/>
    <property type="project" value="UniProtKB-UniRule"/>
</dbReference>
<comment type="cofactor">
    <cofactor evidence="4">
        <name>pyridoxal 5'-phosphate</name>
        <dbReference type="ChEBI" id="CHEBI:597326"/>
    </cofactor>
</comment>
<dbReference type="EC" id="2.8.1.9" evidence="4"/>
<evidence type="ECO:0000313" key="8">
    <source>
        <dbReference type="Proteomes" id="UP000070501"/>
    </source>
</evidence>
<dbReference type="STRING" id="196109.A0A136JFR7"/>
<dbReference type="GO" id="GO:0008265">
    <property type="term" value="F:molybdenum cofactor sulfurtransferase activity"/>
    <property type="evidence" value="ECO:0007669"/>
    <property type="project" value="UniProtKB-UniRule"/>
</dbReference>
<comment type="function">
    <text evidence="4">Sulfurates the molybdenum cofactor. Sulfation of molybdenum is essential for xanthine dehydrogenase (XDH) and aldehyde oxidase (ADO) enzymes in which molybdenum cofactor is liganded by 1 oxygen and 1 sulfur atom in active form.</text>
</comment>
<dbReference type="InterPro" id="IPR005302">
    <property type="entry name" value="MoCF_Sase_C"/>
</dbReference>
<keyword evidence="1 4" id="KW-0808">Transferase</keyword>
<keyword evidence="2 4" id="KW-0663">Pyridoxal phosphate</keyword>
<dbReference type="OrthoDB" id="10264306at2759"/>
<dbReference type="InterPro" id="IPR028886">
    <property type="entry name" value="MoCo_sulfurase"/>
</dbReference>
<dbReference type="AlphaFoldDB" id="A0A136JFR7"/>
<dbReference type="Gene3D" id="3.40.640.10">
    <property type="entry name" value="Type I PLP-dependent aspartate aminotransferase-like (Major domain)"/>
    <property type="match status" value="1"/>
</dbReference>
<feature type="compositionally biased region" description="Low complexity" evidence="5">
    <location>
        <begin position="660"/>
        <end position="671"/>
    </location>
</feature>
<dbReference type="PANTHER" id="PTHR14237:SF80">
    <property type="entry name" value="MOLYBDENUM COFACTOR SULFURASE"/>
    <property type="match status" value="1"/>
</dbReference>
<evidence type="ECO:0000313" key="7">
    <source>
        <dbReference type="EMBL" id="KXJ95992.1"/>
    </source>
</evidence>
<proteinExistence type="inferred from homology"/>
<dbReference type="GO" id="GO:0030170">
    <property type="term" value="F:pyridoxal phosphate binding"/>
    <property type="evidence" value="ECO:0007669"/>
    <property type="project" value="UniProtKB-UniRule"/>
</dbReference>
<sequence length="846" mass="92430">MANHQEAYNSRIEELRPREFPMLQEEIYLDHAGTTLPPKSLMDSFAADMTANLYGNPHSASTSSQRTTSSIDDVRHAALRFFGADPAEYDLVFVANATAGIKLVAEAFRAMPGGFQYLYHQDSHTSLVGVREEARTEKCLADQDVQAWLEGSTTHLEDDSSPTTLFAYPAQSNMDGRRLPLDWSAKVKRCSKPAGAQVYTLVDAAALVATSPLHLGDSESAPDFVVLSFNKIFGFPNLGGLIVRRQASSCFRSRRYFGGGTVNMVVSIGESWHNVKERNLHEALEDGTLPIHSILALGHALRMHPQLYSSMQEVADHTRYLRQRLLERLAAMRHLRSGVPVCTIYSPVGVDVPDIGPTIAFNIREEAGAWVSTAEFEKLAVLKHFHVRTGGLCNPGGVATALQLEPWEMRQNFSSGFRCDNGNDIMNGKPTGVIRISLGAMSTMSDINRFADFVQEFYVNTTVGSTSPAILAGTVPDGMYIDQLVVYPIKSCGGFRVHAGTSWELKAEGLAWDREWCLVHLGTGQALSQKRYPRMALIKPSLDLERGELRITYTAPSNPQDIQALTIPLAADRTAYKKIRTGCTMSSRVCGEDVVAQTYASEEITSFFSDILGTPCALSRFPAGGSGKSMRHAKAHLQKHQRPAAATSAKEKPGKPLQASSSVHGDSGGVVTPPDSDTEVEKPKILLSNESPILAISLASLDALNREITRSGRGGSPVSAEVFRANVVIGSRNLRSGDDGDEVRTSPAPASKLQPYDEDHWSTLNIGSQAFRMLGSCRRCHMVCINQDTGQKSEEPFITLAKTRTFDGKVFFGTHMCWTPPAMTESSEEAKEPARICVGDRIVVES</sequence>
<comment type="similarity">
    <text evidence="4">Belongs to the class-V pyridoxal-phosphate-dependent aminotransferase family. MOCOS subfamily.</text>
</comment>
<dbReference type="PROSITE" id="PS51340">
    <property type="entry name" value="MOSC"/>
    <property type="match status" value="1"/>
</dbReference>
<evidence type="ECO:0000256" key="1">
    <source>
        <dbReference type="ARBA" id="ARBA00022679"/>
    </source>
</evidence>
<accession>A0A136JFR7</accession>
<dbReference type="EMBL" id="KQ964246">
    <property type="protein sequence ID" value="KXJ95992.1"/>
    <property type="molecule type" value="Genomic_DNA"/>
</dbReference>
<keyword evidence="3 4" id="KW-0501">Molybdenum cofactor biosynthesis</keyword>
<dbReference type="InterPro" id="IPR015421">
    <property type="entry name" value="PyrdxlP-dep_Trfase_major"/>
</dbReference>
<reference evidence="8" key="1">
    <citation type="submission" date="2016-02" db="EMBL/GenBank/DDBJ databases">
        <title>Draft genome sequence of Microdochium bolleyi, a fungal endophyte of beachgrass.</title>
        <authorList>
            <consortium name="DOE Joint Genome Institute"/>
            <person name="David A.S."/>
            <person name="May G."/>
            <person name="Haridas S."/>
            <person name="Lim J."/>
            <person name="Wang M."/>
            <person name="Labutti K."/>
            <person name="Lipzen A."/>
            <person name="Barry K."/>
            <person name="Grigoriev I.V."/>
        </authorList>
    </citation>
    <scope>NUCLEOTIDE SEQUENCE [LARGE SCALE GENOMIC DNA]</scope>
    <source>
        <strain evidence="8">J235TASD1</strain>
    </source>
</reference>
<name>A0A136JFR7_9PEZI</name>
<gene>
    <name evidence="4" type="primary">hxB</name>
    <name evidence="7" type="ORF">Micbo1qcDRAFT_172281</name>
</gene>
<dbReference type="PANTHER" id="PTHR14237">
    <property type="entry name" value="MOLYBDOPTERIN COFACTOR SULFURASE MOSC"/>
    <property type="match status" value="1"/>
</dbReference>
<dbReference type="SUPFAM" id="SSF141673">
    <property type="entry name" value="MOSC N-terminal domain-like"/>
    <property type="match status" value="1"/>
</dbReference>
<evidence type="ECO:0000256" key="4">
    <source>
        <dbReference type="HAMAP-Rule" id="MF_03050"/>
    </source>
</evidence>
<dbReference type="Pfam" id="PF03473">
    <property type="entry name" value="MOSC"/>
    <property type="match status" value="1"/>
</dbReference>
<dbReference type="Pfam" id="PF00266">
    <property type="entry name" value="Aminotran_5"/>
    <property type="match status" value="1"/>
</dbReference>
<dbReference type="InterPro" id="IPR015424">
    <property type="entry name" value="PyrdxlP-dep_Trfase"/>
</dbReference>